<comment type="caution">
    <text evidence="2">The sequence shown here is derived from an EMBL/GenBank/DDBJ whole genome shotgun (WGS) entry which is preliminary data.</text>
</comment>
<dbReference type="EMBL" id="JANPWB010000011">
    <property type="protein sequence ID" value="KAJ1124684.1"/>
    <property type="molecule type" value="Genomic_DNA"/>
</dbReference>
<dbReference type="AlphaFoldDB" id="A0AAV7PCX8"/>
<feature type="region of interest" description="Disordered" evidence="1">
    <location>
        <begin position="54"/>
        <end position="74"/>
    </location>
</feature>
<evidence type="ECO:0000256" key="1">
    <source>
        <dbReference type="SAM" id="MobiDB-lite"/>
    </source>
</evidence>
<feature type="region of interest" description="Disordered" evidence="1">
    <location>
        <begin position="101"/>
        <end position="145"/>
    </location>
</feature>
<gene>
    <name evidence="2" type="ORF">NDU88_003133</name>
</gene>
<proteinExistence type="predicted"/>
<sequence>MAAEAKVQEALCFLKEAGRLSERRGWESDERGGGSRFGMFAPAPCVWKTEDGNCAAQGEGSGTRQAGQEEGAGKGNICTPFLSTACSAENGGVVEEGRRRFSVHRDGHAGRQGRGAGRGEPPRRDEWCRGEGRSGFALNLGGHRG</sequence>
<organism evidence="2 3">
    <name type="scientific">Pleurodeles waltl</name>
    <name type="common">Iberian ribbed newt</name>
    <dbReference type="NCBI Taxonomy" id="8319"/>
    <lineage>
        <taxon>Eukaryota</taxon>
        <taxon>Metazoa</taxon>
        <taxon>Chordata</taxon>
        <taxon>Craniata</taxon>
        <taxon>Vertebrata</taxon>
        <taxon>Euteleostomi</taxon>
        <taxon>Amphibia</taxon>
        <taxon>Batrachia</taxon>
        <taxon>Caudata</taxon>
        <taxon>Salamandroidea</taxon>
        <taxon>Salamandridae</taxon>
        <taxon>Pleurodelinae</taxon>
        <taxon>Pleurodeles</taxon>
    </lineage>
</organism>
<keyword evidence="3" id="KW-1185">Reference proteome</keyword>
<reference evidence="2" key="1">
    <citation type="journal article" date="2022" name="bioRxiv">
        <title>Sequencing and chromosome-scale assembly of the giantPleurodeles waltlgenome.</title>
        <authorList>
            <person name="Brown T."/>
            <person name="Elewa A."/>
            <person name="Iarovenko S."/>
            <person name="Subramanian E."/>
            <person name="Araus A.J."/>
            <person name="Petzold A."/>
            <person name="Susuki M."/>
            <person name="Suzuki K.-i.T."/>
            <person name="Hayashi T."/>
            <person name="Toyoda A."/>
            <person name="Oliveira C."/>
            <person name="Osipova E."/>
            <person name="Leigh N.D."/>
            <person name="Simon A."/>
            <person name="Yun M.H."/>
        </authorList>
    </citation>
    <scope>NUCLEOTIDE SEQUENCE</scope>
    <source>
        <strain evidence="2">20211129_DDA</strain>
        <tissue evidence="2">Liver</tissue>
    </source>
</reference>
<dbReference type="Proteomes" id="UP001066276">
    <property type="component" value="Chromosome 7"/>
</dbReference>
<evidence type="ECO:0000313" key="3">
    <source>
        <dbReference type="Proteomes" id="UP001066276"/>
    </source>
</evidence>
<accession>A0AAV7PCX8</accession>
<feature type="compositionally biased region" description="Basic and acidic residues" evidence="1">
    <location>
        <begin position="120"/>
        <end position="132"/>
    </location>
</feature>
<evidence type="ECO:0000313" key="2">
    <source>
        <dbReference type="EMBL" id="KAJ1124684.1"/>
    </source>
</evidence>
<protein>
    <submittedName>
        <fullName evidence="2">Uncharacterized protein</fullName>
    </submittedName>
</protein>
<name>A0AAV7PCX8_PLEWA</name>